<dbReference type="EMBL" id="JBHUHD010000001">
    <property type="protein sequence ID" value="MFD2142997.1"/>
    <property type="molecule type" value="Genomic_DNA"/>
</dbReference>
<gene>
    <name evidence="2" type="ORF">ACFSNC_21525</name>
</gene>
<dbReference type="PANTHER" id="PTHR15364:SF0">
    <property type="entry name" value="2'-DEOXYNUCLEOSIDE 5'-PHOSPHATE N-HYDROLASE 1"/>
    <property type="match status" value="1"/>
</dbReference>
<comment type="caution">
    <text evidence="2">The sequence shown here is derived from an EMBL/GenBank/DDBJ whole genome shotgun (WGS) entry which is preliminary data.</text>
</comment>
<proteinExistence type="predicted"/>
<dbReference type="Pfam" id="PF05014">
    <property type="entry name" value="Nuc_deoxyrib_tr"/>
    <property type="match status" value="1"/>
</dbReference>
<dbReference type="SUPFAM" id="SSF52309">
    <property type="entry name" value="N-(deoxy)ribosyltransferase-like"/>
    <property type="match status" value="1"/>
</dbReference>
<name>A0ABW4Z3H0_9HYPH</name>
<dbReference type="PANTHER" id="PTHR15364">
    <property type="entry name" value="2'-DEOXYNUCLEOSIDE 5'-PHOSPHATE N-HYDROLASE 1"/>
    <property type="match status" value="1"/>
</dbReference>
<evidence type="ECO:0000256" key="1">
    <source>
        <dbReference type="SAM" id="Phobius"/>
    </source>
</evidence>
<dbReference type="RefSeq" id="WP_213356027.1">
    <property type="nucleotide sequence ID" value="NZ_JAHBGB010000044.1"/>
</dbReference>
<keyword evidence="1" id="KW-0472">Membrane</keyword>
<keyword evidence="1" id="KW-0812">Transmembrane</keyword>
<feature type="transmembrane region" description="Helical" evidence="1">
    <location>
        <begin position="184"/>
        <end position="204"/>
    </location>
</feature>
<evidence type="ECO:0000313" key="2">
    <source>
        <dbReference type="EMBL" id="MFD2142997.1"/>
    </source>
</evidence>
<keyword evidence="1" id="KW-1133">Transmembrane helix</keyword>
<dbReference type="InterPro" id="IPR007710">
    <property type="entry name" value="Nucleoside_deoxyribTrfase"/>
</dbReference>
<evidence type="ECO:0000313" key="3">
    <source>
        <dbReference type="Proteomes" id="UP001597299"/>
    </source>
</evidence>
<dbReference type="Proteomes" id="UP001597299">
    <property type="component" value="Unassembled WGS sequence"/>
</dbReference>
<sequence length="210" mass="22516">MSDLWQPSLYLAGPEVFRPDALAEGERLKAICRDLGALGLYPLQEGEVADADEIRAHCIGLIGRADALVADISPFRGVHMDPGTAFEIGYAEALGLPVFLWSSDSRDLVQRIAADPRHGAGRDAEGHLIEDFARPENLMIVRGDQKVHAAPQDAIAEAVAALSAAAGRRRDEARHRAIHHHTRMMVLAALAASLAAALAAGPIIDWLTGR</sequence>
<organism evidence="2 3">
    <name type="scientific">Ancylobacter oerskovii</name>
    <dbReference type="NCBI Taxonomy" id="459519"/>
    <lineage>
        <taxon>Bacteria</taxon>
        <taxon>Pseudomonadati</taxon>
        <taxon>Pseudomonadota</taxon>
        <taxon>Alphaproteobacteria</taxon>
        <taxon>Hyphomicrobiales</taxon>
        <taxon>Xanthobacteraceae</taxon>
        <taxon>Ancylobacter</taxon>
    </lineage>
</organism>
<protein>
    <submittedName>
        <fullName evidence="2">Nucleoside 2-deoxyribosyltransferase</fullName>
    </submittedName>
</protein>
<accession>A0ABW4Z3H0</accession>
<reference evidence="3" key="1">
    <citation type="journal article" date="2019" name="Int. J. Syst. Evol. Microbiol.">
        <title>The Global Catalogue of Microorganisms (GCM) 10K type strain sequencing project: providing services to taxonomists for standard genome sequencing and annotation.</title>
        <authorList>
            <consortium name="The Broad Institute Genomics Platform"/>
            <consortium name="The Broad Institute Genome Sequencing Center for Infectious Disease"/>
            <person name="Wu L."/>
            <person name="Ma J."/>
        </authorList>
    </citation>
    <scope>NUCLEOTIDE SEQUENCE [LARGE SCALE GENOMIC DNA]</scope>
    <source>
        <strain evidence="3">CCM 7435</strain>
    </source>
</reference>
<dbReference type="Gene3D" id="3.40.50.450">
    <property type="match status" value="1"/>
</dbReference>
<dbReference type="InterPro" id="IPR051239">
    <property type="entry name" value="2'-dNMP_N-hydrolase"/>
</dbReference>
<keyword evidence="3" id="KW-1185">Reference proteome</keyword>